<dbReference type="InterPro" id="IPR051677">
    <property type="entry name" value="AfsR-DnrI-RedD_regulator"/>
</dbReference>
<evidence type="ECO:0000313" key="5">
    <source>
        <dbReference type="Proteomes" id="UP000294911"/>
    </source>
</evidence>
<keyword evidence="5" id="KW-1185">Reference proteome</keyword>
<dbReference type="GO" id="GO:0003677">
    <property type="term" value="F:DNA binding"/>
    <property type="evidence" value="ECO:0007669"/>
    <property type="project" value="TreeGrafter"/>
</dbReference>
<dbReference type="Pfam" id="PF03704">
    <property type="entry name" value="BTAD"/>
    <property type="match status" value="1"/>
</dbReference>
<reference evidence="4 5" key="1">
    <citation type="submission" date="2019-03" db="EMBL/GenBank/DDBJ databases">
        <title>Genomic Encyclopedia of Type Strains, Phase IV (KMG-IV): sequencing the most valuable type-strain genomes for metagenomic binning, comparative biology and taxonomic classification.</title>
        <authorList>
            <person name="Goeker M."/>
        </authorList>
    </citation>
    <scope>NUCLEOTIDE SEQUENCE [LARGE SCALE GENOMIC DNA]</scope>
    <source>
        <strain evidence="4 5">DSM 45765</strain>
    </source>
</reference>
<dbReference type="AlphaFoldDB" id="A0A4R2QSE2"/>
<gene>
    <name evidence="4" type="ORF">EV191_1081</name>
</gene>
<dbReference type="EMBL" id="SLXQ01000008">
    <property type="protein sequence ID" value="TCP49915.1"/>
    <property type="molecule type" value="Genomic_DNA"/>
</dbReference>
<proteinExistence type="predicted"/>
<keyword evidence="2" id="KW-0804">Transcription</keyword>
<feature type="domain" description="Bacterial transcriptional activator" evidence="3">
    <location>
        <begin position="47"/>
        <end position="184"/>
    </location>
</feature>
<evidence type="ECO:0000259" key="3">
    <source>
        <dbReference type="SMART" id="SM01043"/>
    </source>
</evidence>
<dbReference type="PANTHER" id="PTHR35807:SF1">
    <property type="entry name" value="TRANSCRIPTIONAL REGULATOR REDD"/>
    <property type="match status" value="1"/>
</dbReference>
<dbReference type="GO" id="GO:0006355">
    <property type="term" value="P:regulation of DNA-templated transcription"/>
    <property type="evidence" value="ECO:0007669"/>
    <property type="project" value="TreeGrafter"/>
</dbReference>
<dbReference type="Gene3D" id="1.25.40.10">
    <property type="entry name" value="Tetratricopeptide repeat domain"/>
    <property type="match status" value="1"/>
</dbReference>
<accession>A0A4R2QSE2</accession>
<dbReference type="SMART" id="SM01043">
    <property type="entry name" value="BTAD"/>
    <property type="match status" value="1"/>
</dbReference>
<sequence length="184" mass="19761">MPSPATAAPGPRATNKVTGVARAAPGGRAVLVRDAAGYRLDAEVVRLDATELRERLAAARSIDEPGDRAAELAPTRALWRGQPYGEFGDEPWAIAEVSALVEVRLQAVEMEAAARLDAGDAPPALAIVAPFLPEYPMRESLVAVAMHAAYAARRMPEALRLYERLRTQLAEELGVDPGEETQRL</sequence>
<dbReference type="Proteomes" id="UP000294911">
    <property type="component" value="Unassembled WGS sequence"/>
</dbReference>
<evidence type="ECO:0000256" key="2">
    <source>
        <dbReference type="ARBA" id="ARBA00023163"/>
    </source>
</evidence>
<comment type="caution">
    <text evidence="4">The sequence shown here is derived from an EMBL/GenBank/DDBJ whole genome shotgun (WGS) entry which is preliminary data.</text>
</comment>
<protein>
    <submittedName>
        <fullName evidence="4">Transcriptional activator</fullName>
    </submittedName>
</protein>
<dbReference type="InterPro" id="IPR005158">
    <property type="entry name" value="BTAD"/>
</dbReference>
<keyword evidence="1" id="KW-0805">Transcription regulation</keyword>
<name>A0A4R2QSE2_9PSEU</name>
<dbReference type="PANTHER" id="PTHR35807">
    <property type="entry name" value="TRANSCRIPTIONAL REGULATOR REDD-RELATED"/>
    <property type="match status" value="1"/>
</dbReference>
<organism evidence="4 5">
    <name type="scientific">Tamaricihabitans halophyticus</name>
    <dbReference type="NCBI Taxonomy" id="1262583"/>
    <lineage>
        <taxon>Bacteria</taxon>
        <taxon>Bacillati</taxon>
        <taxon>Actinomycetota</taxon>
        <taxon>Actinomycetes</taxon>
        <taxon>Pseudonocardiales</taxon>
        <taxon>Pseudonocardiaceae</taxon>
        <taxon>Tamaricihabitans</taxon>
    </lineage>
</organism>
<dbReference type="OrthoDB" id="9812579at2"/>
<dbReference type="SUPFAM" id="SSF48452">
    <property type="entry name" value="TPR-like"/>
    <property type="match status" value="1"/>
</dbReference>
<dbReference type="InterPro" id="IPR011990">
    <property type="entry name" value="TPR-like_helical_dom_sf"/>
</dbReference>
<evidence type="ECO:0000313" key="4">
    <source>
        <dbReference type="EMBL" id="TCP49915.1"/>
    </source>
</evidence>
<evidence type="ECO:0000256" key="1">
    <source>
        <dbReference type="ARBA" id="ARBA00023015"/>
    </source>
</evidence>